<dbReference type="InterPro" id="IPR036291">
    <property type="entry name" value="NAD(P)-bd_dom_sf"/>
</dbReference>
<keyword evidence="6" id="KW-1185">Reference proteome</keyword>
<name>A0A8H4PIZ3_9HYPO</name>
<dbReference type="PANTHER" id="PTHR43976">
    <property type="entry name" value="SHORT CHAIN DEHYDROGENASE"/>
    <property type="match status" value="1"/>
</dbReference>
<keyword evidence="3" id="KW-0560">Oxidoreductase</keyword>
<comment type="caution">
    <text evidence="5">The sequence shown here is derived from an EMBL/GenBank/DDBJ whole genome shotgun (WGS) entry which is preliminary data.</text>
</comment>
<reference evidence="5 6" key="1">
    <citation type="submission" date="2020-01" db="EMBL/GenBank/DDBJ databases">
        <title>Identification and distribution of gene clusters putatively required for synthesis of sphingolipid metabolism inhibitors in phylogenetically diverse species of the filamentous fungus Fusarium.</title>
        <authorList>
            <person name="Kim H.-S."/>
            <person name="Busman M."/>
            <person name="Brown D.W."/>
            <person name="Divon H."/>
            <person name="Uhlig S."/>
            <person name="Proctor R.H."/>
        </authorList>
    </citation>
    <scope>NUCLEOTIDE SEQUENCE [LARGE SCALE GENOMIC DNA]</scope>
    <source>
        <strain evidence="5 6">NRRL 20459</strain>
    </source>
</reference>
<dbReference type="Proteomes" id="UP000554235">
    <property type="component" value="Unassembled WGS sequence"/>
</dbReference>
<dbReference type="PANTHER" id="PTHR43976:SF16">
    <property type="entry name" value="SHORT-CHAIN DEHYDROGENASE_REDUCTASE FAMILY PROTEIN"/>
    <property type="match status" value="1"/>
</dbReference>
<dbReference type="InterPro" id="IPR020904">
    <property type="entry name" value="Sc_DH/Rdtase_CS"/>
</dbReference>
<evidence type="ECO:0000256" key="3">
    <source>
        <dbReference type="ARBA" id="ARBA00023002"/>
    </source>
</evidence>
<dbReference type="Pfam" id="PF00106">
    <property type="entry name" value="adh_short"/>
    <property type="match status" value="1"/>
</dbReference>
<sequence>MNSNSPVWLITGAGTGFGNAITLSALRRGHRVVATARRLSALSELAKAGAHALVLDVTAPEDDIAAKVKEAHGVYGRLDYLVNAAGYVLESACEEASEKEVFDQFNTNVFGTIKLCRAVIPYFRAQSHGVIANFGSLASWNGSPATSFYNSSKWAVSGFTEALAAEVKGFGIDVTCIEPGMFRTAFLNAGKRTSSAIKMKDVYGNTGAAEYRAALDGANNAQRGDVVKGAEVVVDVVTKTGVAMGKEFPVRVALGPDTLSVVRTKCENTLALMKEWEAVAASTDHDDFKD</sequence>
<dbReference type="PRINTS" id="PR00081">
    <property type="entry name" value="GDHRDH"/>
</dbReference>
<accession>A0A8H4PIZ3</accession>
<proteinExistence type="inferred from homology"/>
<evidence type="ECO:0000313" key="6">
    <source>
        <dbReference type="Proteomes" id="UP000554235"/>
    </source>
</evidence>
<dbReference type="InterPro" id="IPR051911">
    <property type="entry name" value="SDR_oxidoreductase"/>
</dbReference>
<dbReference type="Gene3D" id="3.40.50.720">
    <property type="entry name" value="NAD(P)-binding Rossmann-like Domain"/>
    <property type="match status" value="1"/>
</dbReference>
<dbReference type="EMBL" id="JAADYS010001330">
    <property type="protein sequence ID" value="KAF4463637.1"/>
    <property type="molecule type" value="Genomic_DNA"/>
</dbReference>
<dbReference type="CDD" id="cd05374">
    <property type="entry name" value="17beta-HSD-like_SDR_c"/>
    <property type="match status" value="1"/>
</dbReference>
<dbReference type="AlphaFoldDB" id="A0A8H4PIZ3"/>
<organism evidence="5 6">
    <name type="scientific">Fusarium albosuccineum</name>
    <dbReference type="NCBI Taxonomy" id="1237068"/>
    <lineage>
        <taxon>Eukaryota</taxon>
        <taxon>Fungi</taxon>
        <taxon>Dikarya</taxon>
        <taxon>Ascomycota</taxon>
        <taxon>Pezizomycotina</taxon>
        <taxon>Sordariomycetes</taxon>
        <taxon>Hypocreomycetidae</taxon>
        <taxon>Hypocreales</taxon>
        <taxon>Nectriaceae</taxon>
        <taxon>Fusarium</taxon>
        <taxon>Fusarium decemcellulare species complex</taxon>
    </lineage>
</organism>
<evidence type="ECO:0000256" key="2">
    <source>
        <dbReference type="ARBA" id="ARBA00022857"/>
    </source>
</evidence>
<dbReference type="OrthoDB" id="1274115at2759"/>
<dbReference type="InterPro" id="IPR002347">
    <property type="entry name" value="SDR_fam"/>
</dbReference>
<dbReference type="PRINTS" id="PR00080">
    <property type="entry name" value="SDRFAMILY"/>
</dbReference>
<evidence type="ECO:0000313" key="5">
    <source>
        <dbReference type="EMBL" id="KAF4463637.1"/>
    </source>
</evidence>
<protein>
    <submittedName>
        <fullName evidence="5">Short chain dehydrogenase</fullName>
    </submittedName>
</protein>
<comment type="similarity">
    <text evidence="1 4">Belongs to the short-chain dehydrogenases/reductases (SDR) family.</text>
</comment>
<gene>
    <name evidence="5" type="ORF">FALBO_9531</name>
</gene>
<keyword evidence="2" id="KW-0521">NADP</keyword>
<evidence type="ECO:0000256" key="4">
    <source>
        <dbReference type="RuleBase" id="RU000363"/>
    </source>
</evidence>
<dbReference type="GO" id="GO:0016491">
    <property type="term" value="F:oxidoreductase activity"/>
    <property type="evidence" value="ECO:0007669"/>
    <property type="project" value="UniProtKB-KW"/>
</dbReference>
<evidence type="ECO:0000256" key="1">
    <source>
        <dbReference type="ARBA" id="ARBA00006484"/>
    </source>
</evidence>
<dbReference type="SUPFAM" id="SSF51735">
    <property type="entry name" value="NAD(P)-binding Rossmann-fold domains"/>
    <property type="match status" value="1"/>
</dbReference>
<dbReference type="PROSITE" id="PS00061">
    <property type="entry name" value="ADH_SHORT"/>
    <property type="match status" value="1"/>
</dbReference>